<keyword evidence="7" id="KW-0961">Cell wall biogenesis/degradation</keyword>
<evidence type="ECO:0000256" key="7">
    <source>
        <dbReference type="ARBA" id="ARBA00023316"/>
    </source>
</evidence>
<dbReference type="AlphaFoldDB" id="A0A1H6PM99"/>
<dbReference type="GO" id="GO:0009986">
    <property type="term" value="C:cell surface"/>
    <property type="evidence" value="ECO:0007669"/>
    <property type="project" value="TreeGrafter"/>
</dbReference>
<keyword evidence="3" id="KW-0964">Secreted</keyword>
<dbReference type="EMBL" id="CP017558">
    <property type="protein sequence ID" value="AOW06699.1"/>
    <property type="molecule type" value="Genomic_DNA"/>
</dbReference>
<proteinExistence type="inferred from homology"/>
<dbReference type="VEuPathDB" id="FungiDB:YALI0_F05390g"/>
<comment type="similarity">
    <text evidence="2 10">Belongs to the glycosyl hydrolase 5 (cellulase A) family.</text>
</comment>
<organism evidence="13 15">
    <name type="scientific">Yarrowia lipolytica</name>
    <name type="common">Candida lipolytica</name>
    <dbReference type="NCBI Taxonomy" id="4952"/>
    <lineage>
        <taxon>Eukaryota</taxon>
        <taxon>Fungi</taxon>
        <taxon>Dikarya</taxon>
        <taxon>Ascomycota</taxon>
        <taxon>Saccharomycotina</taxon>
        <taxon>Dipodascomycetes</taxon>
        <taxon>Dipodascales</taxon>
        <taxon>Dipodascales incertae sedis</taxon>
        <taxon>Yarrowia</taxon>
    </lineage>
</organism>
<dbReference type="GO" id="GO:0000935">
    <property type="term" value="C:division septum"/>
    <property type="evidence" value="ECO:0007669"/>
    <property type="project" value="EnsemblFungi"/>
</dbReference>
<keyword evidence="5 10" id="KW-0378">Hydrolase</keyword>
<protein>
    <recommendedName>
        <fullName evidence="9">glucan 1,3-beta-glucosidase</fullName>
        <ecNumber evidence="9">3.2.1.58</ecNumber>
    </recommendedName>
</protein>
<dbReference type="SUPFAM" id="SSF51445">
    <property type="entry name" value="(Trans)glycosidases"/>
    <property type="match status" value="1"/>
</dbReference>
<dbReference type="VEuPathDB" id="FungiDB:YALI1_F08075g"/>
<evidence type="ECO:0000256" key="11">
    <source>
        <dbReference type="SAM" id="SignalP"/>
    </source>
</evidence>
<feature type="signal peptide" evidence="11">
    <location>
        <begin position="1"/>
        <end position="15"/>
    </location>
</feature>
<dbReference type="FunFam" id="3.20.20.80:FF:000033">
    <property type="entry name" value="Glucan 1,3-beta-glucosidase A"/>
    <property type="match status" value="1"/>
</dbReference>
<keyword evidence="4 11" id="KW-0732">Signal</keyword>
<dbReference type="InterPro" id="IPR018087">
    <property type="entry name" value="Glyco_hydro_5_CS"/>
</dbReference>
<dbReference type="GO" id="GO:0046557">
    <property type="term" value="F:glucan endo-1,6-beta-glucosidase activity"/>
    <property type="evidence" value="ECO:0007669"/>
    <property type="project" value="EnsemblFungi"/>
</dbReference>
<dbReference type="PANTHER" id="PTHR31297">
    <property type="entry name" value="GLUCAN ENDO-1,6-BETA-GLUCOSIDASE B"/>
    <property type="match status" value="1"/>
</dbReference>
<sequence length="421" mass="48275">MKLTKLVALAGAALASPIQLVPREGSFLGFNYGSEKVHGVNLGGWFVLEPFITPSLFEAFGNNDANVPVDEYHYTAWLGKEEAEKRLTDHWNTWITEYDIKAIAENYKLNLVRIPIGYWAFSLLPNDPYVQGQEAYLDRALGWCRKYGVKAWVDVHGVPGSQNGFDNSGLRDHWDWPNADNVQHSINVINYIAGKYGAPEYNDIVVGIELVNEPLGPAIGMEVIEKYFQEGFWTVRHAGSDTAVVIHDAFQEKNYFNNFMTTEQGFWNVVLDHHQYQVFSPGELARNIDQHIAEVCNVGRQASTEYHWRIFGEWSAALTDCTHWLNGVGKGPRLDGSFPGSYYQRSCQGRGDIQTWSEQDKQESRRYVEAQLDAWEHGGDGWIYWTYKTENALEWDFRRLVDNGIFPFPYWDRQFPNQCGF</sequence>
<dbReference type="GO" id="GO:0004338">
    <property type="term" value="F:glucan exo-1,3-beta-glucosidase activity"/>
    <property type="evidence" value="ECO:0007669"/>
    <property type="project" value="UniProtKB-EC"/>
</dbReference>
<gene>
    <name evidence="14" type="ORF">B0I71DRAFT_135754</name>
    <name evidence="13" type="ORF">YALI1_F08075g</name>
</gene>
<reference evidence="13 15" key="1">
    <citation type="journal article" date="2016" name="PLoS ONE">
        <title>Sequence Assembly of Yarrowia lipolytica Strain W29/CLIB89 Shows Transposable Element Diversity.</title>
        <authorList>
            <person name="Magnan C."/>
            <person name="Yu J."/>
            <person name="Chang I."/>
            <person name="Jahn E."/>
            <person name="Kanomata Y."/>
            <person name="Wu J."/>
            <person name="Zeller M."/>
            <person name="Oakes M."/>
            <person name="Baldi P."/>
            <person name="Sandmeyer S."/>
        </authorList>
    </citation>
    <scope>NUCLEOTIDE SEQUENCE [LARGE SCALE GENOMIC DNA]</scope>
    <source>
        <strain evidence="13">CLIB89</strain>
        <strain evidence="15">CLIB89(W29)</strain>
    </source>
</reference>
<feature type="domain" description="Glycoside hydrolase family 5" evidence="12">
    <location>
        <begin position="88"/>
        <end position="278"/>
    </location>
</feature>
<name>A0A1H6PM99_YARLL</name>
<evidence type="ECO:0000256" key="10">
    <source>
        <dbReference type="RuleBase" id="RU361153"/>
    </source>
</evidence>
<evidence type="ECO:0000313" key="14">
    <source>
        <dbReference type="EMBL" id="RDW23572.1"/>
    </source>
</evidence>
<dbReference type="GO" id="GO:1990819">
    <property type="term" value="C:mating projection actin fusion focus"/>
    <property type="evidence" value="ECO:0007669"/>
    <property type="project" value="EnsemblFungi"/>
</dbReference>
<dbReference type="Proteomes" id="UP000182444">
    <property type="component" value="Chromosome 1F"/>
</dbReference>
<dbReference type="InterPro" id="IPR050386">
    <property type="entry name" value="Glycosyl_hydrolase_5"/>
</dbReference>
<evidence type="ECO:0000256" key="8">
    <source>
        <dbReference type="ARBA" id="ARBA00036824"/>
    </source>
</evidence>
<dbReference type="EC" id="3.2.1.58" evidence="9"/>
<evidence type="ECO:0000259" key="12">
    <source>
        <dbReference type="Pfam" id="PF00150"/>
    </source>
</evidence>
<dbReference type="GO" id="GO:0070879">
    <property type="term" value="P:fungal-type cell wall beta-glucan metabolic process"/>
    <property type="evidence" value="ECO:0007669"/>
    <property type="project" value="EnsemblFungi"/>
</dbReference>
<comment type="catalytic activity">
    <reaction evidence="8">
        <text>Successive hydrolysis of beta-D-glucose units from the non-reducing ends of (1-&gt;3)-beta-D-glucans, releasing alpha-glucose.</text>
        <dbReference type="EC" id="3.2.1.58"/>
    </reaction>
</comment>
<dbReference type="PROSITE" id="PS00659">
    <property type="entry name" value="GLYCOSYL_HYDROL_F5"/>
    <property type="match status" value="1"/>
</dbReference>
<keyword evidence="6 10" id="KW-0326">Glycosidase</keyword>
<dbReference type="GO" id="GO:0009251">
    <property type="term" value="P:glucan catabolic process"/>
    <property type="evidence" value="ECO:0007669"/>
    <property type="project" value="TreeGrafter"/>
</dbReference>
<evidence type="ECO:0000256" key="2">
    <source>
        <dbReference type="ARBA" id="ARBA00005641"/>
    </source>
</evidence>
<comment type="subcellular location">
    <subcellularLocation>
        <location evidence="1">Secreted</location>
    </subcellularLocation>
</comment>
<dbReference type="Pfam" id="PF00150">
    <property type="entry name" value="Cellulase"/>
    <property type="match status" value="1"/>
</dbReference>
<dbReference type="Proteomes" id="UP000256601">
    <property type="component" value="Unassembled WGS sequence"/>
</dbReference>
<dbReference type="GO" id="GO:0005576">
    <property type="term" value="C:extracellular region"/>
    <property type="evidence" value="ECO:0007669"/>
    <property type="project" value="UniProtKB-SubCell"/>
</dbReference>
<dbReference type="OrthoDB" id="62120at2759"/>
<evidence type="ECO:0000256" key="4">
    <source>
        <dbReference type="ARBA" id="ARBA00022729"/>
    </source>
</evidence>
<dbReference type="PANTHER" id="PTHR31297:SF1">
    <property type="entry name" value="GLUCAN 1,3-BETA-GLUCOSIDASE I_II-RELATED"/>
    <property type="match status" value="1"/>
</dbReference>
<dbReference type="SMR" id="A0A1H6PM99"/>
<accession>A0A1H6PM99</accession>
<dbReference type="InterPro" id="IPR001547">
    <property type="entry name" value="Glyco_hydro_5"/>
</dbReference>
<dbReference type="KEGG" id="yli:2908269"/>
<evidence type="ECO:0000313" key="13">
    <source>
        <dbReference type="EMBL" id="AOW06699.1"/>
    </source>
</evidence>
<feature type="chain" id="PRO_5033272975" description="glucan 1,3-beta-glucosidase" evidence="11">
    <location>
        <begin position="16"/>
        <end position="421"/>
    </location>
</feature>
<evidence type="ECO:0000256" key="3">
    <source>
        <dbReference type="ARBA" id="ARBA00022525"/>
    </source>
</evidence>
<dbReference type="OMA" id="GWDMQDL"/>
<evidence type="ECO:0000256" key="6">
    <source>
        <dbReference type="ARBA" id="ARBA00023295"/>
    </source>
</evidence>
<evidence type="ECO:0000313" key="15">
    <source>
        <dbReference type="Proteomes" id="UP000182444"/>
    </source>
</evidence>
<evidence type="ECO:0000256" key="9">
    <source>
        <dbReference type="ARBA" id="ARBA00038929"/>
    </source>
</evidence>
<evidence type="ECO:0000256" key="1">
    <source>
        <dbReference type="ARBA" id="ARBA00004613"/>
    </source>
</evidence>
<dbReference type="EMBL" id="KZ859076">
    <property type="protein sequence ID" value="RDW23572.1"/>
    <property type="molecule type" value="Genomic_DNA"/>
</dbReference>
<dbReference type="RefSeq" id="XP_505030.1">
    <property type="nucleotide sequence ID" value="XM_505030.1"/>
</dbReference>
<dbReference type="InterPro" id="IPR017853">
    <property type="entry name" value="GH"/>
</dbReference>
<dbReference type="Gene3D" id="3.20.20.80">
    <property type="entry name" value="Glycosidases"/>
    <property type="match status" value="1"/>
</dbReference>
<dbReference type="eggNOG" id="ENOG502QPYU">
    <property type="taxonomic scope" value="Eukaryota"/>
</dbReference>
<dbReference type="GO" id="GO:1904541">
    <property type="term" value="P:fungal-type cell wall disassembly involved in conjugation with cellular fusion"/>
    <property type="evidence" value="ECO:0007669"/>
    <property type="project" value="EnsemblFungi"/>
</dbReference>
<evidence type="ECO:0000256" key="5">
    <source>
        <dbReference type="ARBA" id="ARBA00022801"/>
    </source>
</evidence>
<dbReference type="GeneID" id="2908269"/>
<evidence type="ECO:0000313" key="16">
    <source>
        <dbReference type="Proteomes" id="UP000256601"/>
    </source>
</evidence>
<reference evidence="14 16" key="2">
    <citation type="submission" date="2018-07" db="EMBL/GenBank/DDBJ databases">
        <title>Draft Genome Assemblies for Five Robust Yarrowia lipolytica Strains Exhibiting High Lipid Production and Pentose Sugar Utilization and Sugar Alcohol Secretion from Undetoxified Lignocellulosic Biomass Hydrolysates.</title>
        <authorList>
            <consortium name="DOE Joint Genome Institute"/>
            <person name="Walker C."/>
            <person name="Ryu S."/>
            <person name="Na H."/>
            <person name="Zane M."/>
            <person name="LaButti K."/>
            <person name="Lipzen A."/>
            <person name="Haridas S."/>
            <person name="Barry K."/>
            <person name="Grigoriev I.V."/>
            <person name="Quarterman J."/>
            <person name="Slininger P."/>
            <person name="Dien B."/>
            <person name="Trinh C.T."/>
        </authorList>
    </citation>
    <scope>NUCLEOTIDE SEQUENCE [LARGE SCALE GENOMIC DNA]</scope>
    <source>
        <strain evidence="14 16">YB392</strain>
    </source>
</reference>